<keyword evidence="3" id="KW-0804">Transcription</keyword>
<dbReference type="Gene3D" id="2.10.109.10">
    <property type="entry name" value="Umud Fragment, subunit A"/>
    <property type="match status" value="1"/>
</dbReference>
<dbReference type="InterPro" id="IPR010982">
    <property type="entry name" value="Lambda_DNA-bd_dom_sf"/>
</dbReference>
<dbReference type="SUPFAM" id="SSF47413">
    <property type="entry name" value="lambda repressor-like DNA-binding domains"/>
    <property type="match status" value="1"/>
</dbReference>
<dbReference type="InterPro" id="IPR001387">
    <property type="entry name" value="Cro/C1-type_HTH"/>
</dbReference>
<dbReference type="Pfam" id="PF01381">
    <property type="entry name" value="HTH_3"/>
    <property type="match status" value="1"/>
</dbReference>
<dbReference type="PROSITE" id="PS50943">
    <property type="entry name" value="HTH_CROC1"/>
    <property type="match status" value="1"/>
</dbReference>
<organism evidence="5 6">
    <name type="scientific">Ligilactobacillus murinus</name>
    <dbReference type="NCBI Taxonomy" id="1622"/>
    <lineage>
        <taxon>Bacteria</taxon>
        <taxon>Bacillati</taxon>
        <taxon>Bacillota</taxon>
        <taxon>Bacilli</taxon>
        <taxon>Lactobacillales</taxon>
        <taxon>Lactobacillaceae</taxon>
        <taxon>Ligilactobacillus</taxon>
    </lineage>
</organism>
<comment type="caution">
    <text evidence="5">The sequence shown here is derived from an EMBL/GenBank/DDBJ whole genome shotgun (WGS) entry which is preliminary data.</text>
</comment>
<dbReference type="InterPro" id="IPR039418">
    <property type="entry name" value="LexA-like"/>
</dbReference>
<dbReference type="PANTHER" id="PTHR40661">
    <property type="match status" value="1"/>
</dbReference>
<dbReference type="Proteomes" id="UP000289316">
    <property type="component" value="Unassembled WGS sequence"/>
</dbReference>
<evidence type="ECO:0000313" key="5">
    <source>
        <dbReference type="EMBL" id="RXV70520.1"/>
    </source>
</evidence>
<proteinExistence type="predicted"/>
<evidence type="ECO:0000256" key="1">
    <source>
        <dbReference type="ARBA" id="ARBA00023015"/>
    </source>
</evidence>
<dbReference type="InterPro" id="IPR015927">
    <property type="entry name" value="Peptidase_S24_S26A/B/C"/>
</dbReference>
<dbReference type="Gene3D" id="1.10.260.40">
    <property type="entry name" value="lambda repressor-like DNA-binding domains"/>
    <property type="match status" value="1"/>
</dbReference>
<keyword evidence="2" id="KW-0238">DNA-binding</keyword>
<accession>A0A4Q2AMM1</accession>
<reference evidence="5 6" key="1">
    <citation type="submission" date="2018-09" db="EMBL/GenBank/DDBJ databases">
        <title>Murine metabolic-syndrome-specific gut microbial biobank.</title>
        <authorList>
            <person name="Liu C."/>
        </authorList>
    </citation>
    <scope>NUCLEOTIDE SEQUENCE [LARGE SCALE GENOMIC DNA]</scope>
    <source>
        <strain evidence="5 6">C-30</strain>
    </source>
</reference>
<evidence type="ECO:0000259" key="4">
    <source>
        <dbReference type="PROSITE" id="PS50943"/>
    </source>
</evidence>
<dbReference type="EMBL" id="QZFR01000069">
    <property type="protein sequence ID" value="RXV70520.1"/>
    <property type="molecule type" value="Genomic_DNA"/>
</dbReference>
<dbReference type="OrthoDB" id="2475196at2"/>
<dbReference type="PANTHER" id="PTHR40661:SF1">
    <property type="entry name" value="HTH CRO_C1-TYPE DOMAIN-CONTAINING PROTEIN"/>
    <property type="match status" value="1"/>
</dbReference>
<dbReference type="SUPFAM" id="SSF51306">
    <property type="entry name" value="LexA/Signal peptidase"/>
    <property type="match status" value="1"/>
</dbReference>
<gene>
    <name evidence="5" type="ORF">D6C19_08595</name>
</gene>
<dbReference type="InterPro" id="IPR036286">
    <property type="entry name" value="LexA/Signal_pep-like_sf"/>
</dbReference>
<protein>
    <submittedName>
        <fullName evidence="5">Helix-turn-helix domain-containing protein</fullName>
    </submittedName>
</protein>
<evidence type="ECO:0000313" key="6">
    <source>
        <dbReference type="Proteomes" id="UP000289316"/>
    </source>
</evidence>
<dbReference type="Pfam" id="PF00717">
    <property type="entry name" value="Peptidase_S24"/>
    <property type="match status" value="1"/>
</dbReference>
<evidence type="ECO:0000256" key="2">
    <source>
        <dbReference type="ARBA" id="ARBA00023125"/>
    </source>
</evidence>
<dbReference type="SMART" id="SM00530">
    <property type="entry name" value="HTH_XRE"/>
    <property type="match status" value="1"/>
</dbReference>
<dbReference type="RefSeq" id="WP_119448343.1">
    <property type="nucleotide sequence ID" value="NZ_JAASIZ010000043.1"/>
</dbReference>
<name>A0A4Q2AMM1_9LACO</name>
<sequence length="235" mass="26478">MDLHSRRKELGLTLEDVGKAVGVGKSTVRKWETGYISNMGRDKIVALAKVLRISPLDILDPDRDNTPDNEILAVYSKLSEHKKDKVIDYARKQLDKETSRIKKLPTPFTKSNQTYEFPFKGAVSAGTGEWMDDEINETIMLNHEPPAHADFALKVNGDSMQPLFENGQLIFVDVVEDPAKVYSNQIVIADLNGEAFVKKIVFEQSGCRLVSLNKKYEDKMVTENDAFYVRGIVVL</sequence>
<dbReference type="CDD" id="cd00093">
    <property type="entry name" value="HTH_XRE"/>
    <property type="match status" value="1"/>
</dbReference>
<dbReference type="CDD" id="cd06529">
    <property type="entry name" value="S24_LexA-like"/>
    <property type="match status" value="1"/>
</dbReference>
<feature type="domain" description="HTH cro/C1-type" evidence="4">
    <location>
        <begin position="3"/>
        <end position="59"/>
    </location>
</feature>
<dbReference type="AlphaFoldDB" id="A0A4Q2AMM1"/>
<keyword evidence="1" id="KW-0805">Transcription regulation</keyword>
<evidence type="ECO:0000256" key="3">
    <source>
        <dbReference type="ARBA" id="ARBA00023163"/>
    </source>
</evidence>
<dbReference type="GO" id="GO:0003677">
    <property type="term" value="F:DNA binding"/>
    <property type="evidence" value="ECO:0007669"/>
    <property type="project" value="UniProtKB-KW"/>
</dbReference>